<evidence type="ECO:0000256" key="1">
    <source>
        <dbReference type="ARBA" id="ARBA00004370"/>
    </source>
</evidence>
<name>A0ABU5XDI0_9MYCO</name>
<comment type="subcellular location">
    <subcellularLocation>
        <location evidence="1">Membrane</location>
    </subcellularLocation>
</comment>
<feature type="compositionally biased region" description="Acidic residues" evidence="3">
    <location>
        <begin position="18"/>
        <end position="40"/>
    </location>
</feature>
<reference evidence="5 6" key="1">
    <citation type="submission" date="2023-12" db="EMBL/GenBank/DDBJ databases">
        <title>Description of new species of Mycobacterium terrae complex isolated from sewage at the Sao Paulo Zoological Park Foundation in Brazil.</title>
        <authorList>
            <person name="Romagnoli C.L."/>
            <person name="Conceicao E.C."/>
            <person name="Machado E."/>
            <person name="Barreto L.B.P.F."/>
            <person name="Sharma A."/>
            <person name="Silva N.M."/>
            <person name="Marques L.E."/>
            <person name="Juliana M.A."/>
            <person name="Lourenco M.C.S."/>
            <person name="Digiampietri L.A."/>
            <person name="Suffys P.N."/>
            <person name="Viana-Niero C."/>
        </authorList>
    </citation>
    <scope>NUCLEOTIDE SEQUENCE [LARGE SCALE GENOMIC DNA]</scope>
    <source>
        <strain evidence="5 6">MYC098</strain>
    </source>
</reference>
<sequence length="255" mass="27398">MEDQQSEPGSVTDPAAESNDDVESTAEVTDVELDDDTDVEGDVKGEAESDTDETDDDAADDDAADDEAPEGDAEAVAGKRAGRRKLSLRFAVGAAAALFIASAAFAGAAAQPYLLDRAEVATKLDIARTAGRAIHTLWNYTPENMDTLPDRAAVYLSGDLEAQYRKFIDAIADSNKQAKVTDSTEIVGAAVESLDGPEATVLIYTNTSATSELSPGIPQIKYLTYRLYMKRDQNRWVVTRMPVITSLDLTPRLQS</sequence>
<gene>
    <name evidence="5" type="ORF">K6T79_03995</name>
</gene>
<keyword evidence="4" id="KW-0812">Transmembrane</keyword>
<keyword evidence="6" id="KW-1185">Reference proteome</keyword>
<dbReference type="EMBL" id="JAYJJR010000002">
    <property type="protein sequence ID" value="MEB3020203.1"/>
    <property type="molecule type" value="Genomic_DNA"/>
</dbReference>
<dbReference type="PANTHER" id="PTHR37042:SF4">
    <property type="entry name" value="OUTER MEMBRANE PROTEIN RV1973"/>
    <property type="match status" value="1"/>
</dbReference>
<dbReference type="PANTHER" id="PTHR37042">
    <property type="entry name" value="OUTER MEMBRANE PROTEIN RV1973"/>
    <property type="match status" value="1"/>
</dbReference>
<proteinExistence type="predicted"/>
<organism evidence="5 6">
    <name type="scientific">[Mycobacterium] crassicus</name>
    <dbReference type="NCBI Taxonomy" id="2872309"/>
    <lineage>
        <taxon>Bacteria</taxon>
        <taxon>Bacillati</taxon>
        <taxon>Actinomycetota</taxon>
        <taxon>Actinomycetes</taxon>
        <taxon>Mycobacteriales</taxon>
        <taxon>Mycobacteriaceae</taxon>
        <taxon>Mycolicibacter</taxon>
    </lineage>
</organism>
<evidence type="ECO:0000256" key="4">
    <source>
        <dbReference type="SAM" id="Phobius"/>
    </source>
</evidence>
<feature type="region of interest" description="Disordered" evidence="3">
    <location>
        <begin position="1"/>
        <end position="78"/>
    </location>
</feature>
<keyword evidence="2 4" id="KW-0472">Membrane</keyword>
<evidence type="ECO:0000256" key="2">
    <source>
        <dbReference type="ARBA" id="ARBA00023136"/>
    </source>
</evidence>
<evidence type="ECO:0000313" key="5">
    <source>
        <dbReference type="EMBL" id="MEB3020203.1"/>
    </source>
</evidence>
<dbReference type="Proteomes" id="UP001299596">
    <property type="component" value="Unassembled WGS sequence"/>
</dbReference>
<comment type="caution">
    <text evidence="5">The sequence shown here is derived from an EMBL/GenBank/DDBJ whole genome shotgun (WGS) entry which is preliminary data.</text>
</comment>
<feature type="compositionally biased region" description="Acidic residues" evidence="3">
    <location>
        <begin position="48"/>
        <end position="73"/>
    </location>
</feature>
<protein>
    <submittedName>
        <fullName evidence="5">Mammalian cell entry protein</fullName>
    </submittedName>
</protein>
<evidence type="ECO:0000256" key="3">
    <source>
        <dbReference type="SAM" id="MobiDB-lite"/>
    </source>
</evidence>
<feature type="transmembrane region" description="Helical" evidence="4">
    <location>
        <begin position="88"/>
        <end position="110"/>
    </location>
</feature>
<keyword evidence="4" id="KW-1133">Transmembrane helix</keyword>
<accession>A0ABU5XDI0</accession>
<evidence type="ECO:0000313" key="6">
    <source>
        <dbReference type="Proteomes" id="UP001299596"/>
    </source>
</evidence>
<dbReference type="RefSeq" id="WP_225405724.1">
    <property type="nucleotide sequence ID" value="NZ_JAYJJR010000002.1"/>
</dbReference>